<evidence type="ECO:0000259" key="3">
    <source>
        <dbReference type="Pfam" id="PF01910"/>
    </source>
</evidence>
<evidence type="ECO:0000313" key="5">
    <source>
        <dbReference type="Proteomes" id="UP000749309"/>
    </source>
</evidence>
<evidence type="ECO:0000313" key="4">
    <source>
        <dbReference type="EMBL" id="KAF3897645.1"/>
    </source>
</evidence>
<dbReference type="EMBL" id="JAAQVJ010000049">
    <property type="protein sequence ID" value="KAF3897645.1"/>
    <property type="molecule type" value="Genomic_DNA"/>
</dbReference>
<accession>A0A9P4YID1</accession>
<evidence type="ECO:0000256" key="2">
    <source>
        <dbReference type="SAM" id="MobiDB-lite"/>
    </source>
</evidence>
<comment type="caution">
    <text evidence="4">The sequence shown here is derived from an EMBL/GenBank/DDBJ whole genome shotgun (WGS) entry which is preliminary data.</text>
</comment>
<name>A0A9P4YID1_9EURO</name>
<dbReference type="AlphaFoldDB" id="A0A9P4YID1"/>
<dbReference type="PANTHER" id="PTHR33777">
    <property type="entry name" value="UPF0045 PROTEIN ECM15"/>
    <property type="match status" value="1"/>
</dbReference>
<dbReference type="Proteomes" id="UP000749309">
    <property type="component" value="Unassembled WGS sequence"/>
</dbReference>
<gene>
    <name evidence="4" type="ORF">GY632_2168</name>
</gene>
<dbReference type="InterPro" id="IPR029756">
    <property type="entry name" value="MTH1187/YkoF-like"/>
</dbReference>
<dbReference type="InterPro" id="IPR002767">
    <property type="entry name" value="Thiamine_BP"/>
</dbReference>
<dbReference type="Gene3D" id="3.30.70.930">
    <property type="match status" value="1"/>
</dbReference>
<reference evidence="4" key="1">
    <citation type="submission" date="2020-03" db="EMBL/GenBank/DDBJ databases">
        <title>Whole Genome Sequence of Trichophyton interdigitale from India.</title>
        <authorList>
            <person name="Kumar P."/>
        </authorList>
    </citation>
    <scope>NUCLEOTIDE SEQUENCE</scope>
    <source>
        <strain evidence="4">UCMS-IGIB-CI14</strain>
    </source>
</reference>
<proteinExistence type="inferred from homology"/>
<organism evidence="4 5">
    <name type="scientific">Trichophyton interdigitale</name>
    <dbReference type="NCBI Taxonomy" id="101480"/>
    <lineage>
        <taxon>Eukaryota</taxon>
        <taxon>Fungi</taxon>
        <taxon>Dikarya</taxon>
        <taxon>Ascomycota</taxon>
        <taxon>Pezizomycotina</taxon>
        <taxon>Eurotiomycetes</taxon>
        <taxon>Eurotiomycetidae</taxon>
        <taxon>Onygenales</taxon>
        <taxon>Arthrodermataceae</taxon>
        <taxon>Trichophyton</taxon>
    </lineage>
</organism>
<dbReference type="NCBIfam" id="TIGR00106">
    <property type="entry name" value="MTH1187 family thiamine-binding protein"/>
    <property type="match status" value="1"/>
</dbReference>
<dbReference type="SUPFAM" id="SSF89957">
    <property type="entry name" value="MTH1187/YkoF-like"/>
    <property type="match status" value="1"/>
</dbReference>
<feature type="region of interest" description="Disordered" evidence="2">
    <location>
        <begin position="91"/>
        <end position="113"/>
    </location>
</feature>
<feature type="domain" description="Thiamine-binding protein" evidence="3">
    <location>
        <begin position="15"/>
        <end position="106"/>
    </location>
</feature>
<comment type="similarity">
    <text evidence="1">Belongs to the UPF0045 family.</text>
</comment>
<evidence type="ECO:0000256" key="1">
    <source>
        <dbReference type="ARBA" id="ARBA00010272"/>
    </source>
</evidence>
<dbReference type="GO" id="GO:0005829">
    <property type="term" value="C:cytosol"/>
    <property type="evidence" value="ECO:0007669"/>
    <property type="project" value="TreeGrafter"/>
</dbReference>
<dbReference type="Pfam" id="PF01910">
    <property type="entry name" value="Thiamine_BP"/>
    <property type="match status" value="1"/>
</dbReference>
<dbReference type="InterPro" id="IPR051614">
    <property type="entry name" value="UPF0045_domain"/>
</dbReference>
<sequence length="113" mass="12262">MTDLSNIPTPSHCIADVCMIPIGTSSPSVSQEVAEVQCLIEKSGLTFHMHSAGTTIEGPWDKVLTLIGQAHTVLHDKGLVRVHSDIRVGSRTDKKETMESKVASVQRVLTKNK</sequence>
<dbReference type="PANTHER" id="PTHR33777:SF1">
    <property type="entry name" value="UPF0045 PROTEIN ECM15"/>
    <property type="match status" value="1"/>
</dbReference>
<protein>
    <submittedName>
        <fullName evidence="4">Cell wall biogenesis protein Ecm15</fullName>
    </submittedName>
</protein>